<accession>A0A4Y2ILC0</accession>
<evidence type="ECO:0008006" key="3">
    <source>
        <dbReference type="Google" id="ProtNLM"/>
    </source>
</evidence>
<evidence type="ECO:0000313" key="1">
    <source>
        <dbReference type="EMBL" id="GBM78009.1"/>
    </source>
</evidence>
<name>A0A4Y2ILC0_ARAVE</name>
<keyword evidence="2" id="KW-1185">Reference proteome</keyword>
<dbReference type="EMBL" id="BGPR01106973">
    <property type="protein sequence ID" value="GBM78009.1"/>
    <property type="molecule type" value="Genomic_DNA"/>
</dbReference>
<sequence length="109" mass="12261">MLKKPARYDNCVLLAEHHAEPKHKEAIASKESSEWLAAMKEEIGFLGGQTIPEACESTTRSKSNWKSVGLAKLRRMLAELFSALKYRPLSQRLQSKVGVILMKPLVLLQ</sequence>
<dbReference type="AlphaFoldDB" id="A0A4Y2ILC0"/>
<organism evidence="1 2">
    <name type="scientific">Araneus ventricosus</name>
    <name type="common">Orbweaver spider</name>
    <name type="synonym">Epeira ventricosa</name>
    <dbReference type="NCBI Taxonomy" id="182803"/>
    <lineage>
        <taxon>Eukaryota</taxon>
        <taxon>Metazoa</taxon>
        <taxon>Ecdysozoa</taxon>
        <taxon>Arthropoda</taxon>
        <taxon>Chelicerata</taxon>
        <taxon>Arachnida</taxon>
        <taxon>Araneae</taxon>
        <taxon>Araneomorphae</taxon>
        <taxon>Entelegynae</taxon>
        <taxon>Araneoidea</taxon>
        <taxon>Araneidae</taxon>
        <taxon>Araneus</taxon>
    </lineage>
</organism>
<evidence type="ECO:0000313" key="2">
    <source>
        <dbReference type="Proteomes" id="UP000499080"/>
    </source>
</evidence>
<protein>
    <recommendedName>
        <fullName evidence="3">Retrovirus-related Pol polyprotein from transposon TNT 1-94</fullName>
    </recommendedName>
</protein>
<dbReference type="Proteomes" id="UP000499080">
    <property type="component" value="Unassembled WGS sequence"/>
</dbReference>
<reference evidence="1 2" key="1">
    <citation type="journal article" date="2019" name="Sci. Rep.">
        <title>Orb-weaving spider Araneus ventricosus genome elucidates the spidroin gene catalogue.</title>
        <authorList>
            <person name="Kono N."/>
            <person name="Nakamura H."/>
            <person name="Ohtoshi R."/>
            <person name="Moran D.A.P."/>
            <person name="Shinohara A."/>
            <person name="Yoshida Y."/>
            <person name="Fujiwara M."/>
            <person name="Mori M."/>
            <person name="Tomita M."/>
            <person name="Arakawa K."/>
        </authorList>
    </citation>
    <scope>NUCLEOTIDE SEQUENCE [LARGE SCALE GENOMIC DNA]</scope>
</reference>
<dbReference type="OrthoDB" id="6435466at2759"/>
<proteinExistence type="predicted"/>
<gene>
    <name evidence="1" type="ORF">AVEN_140133_1</name>
</gene>
<comment type="caution">
    <text evidence="1">The sequence shown here is derived from an EMBL/GenBank/DDBJ whole genome shotgun (WGS) entry which is preliminary data.</text>
</comment>